<proteinExistence type="predicted"/>
<dbReference type="EMBL" id="CP035033">
    <property type="protein sequence ID" value="QAB14447.1"/>
    <property type="molecule type" value="Genomic_DNA"/>
</dbReference>
<dbReference type="KEGG" id="htr:EPV75_01555"/>
<dbReference type="PANTHER" id="PTHR32039:SF7">
    <property type="entry name" value="COMPETENCE PROTEIN COMM"/>
    <property type="match status" value="1"/>
</dbReference>
<sequence length="253" mass="28125">MIFLALILKKHLFKLLFFSENVAFFLKSVSGSGSNPKPGAVSLAHRSILFLDELPEFNRTVLEALREPLETGHVEIARVNQQVTYPARVQLVCAMNPTPSGFFPDDALGRCSDTPEQISRYRQKISGPLLDRIDCHLEVPPVDFEALSGKPEAGAETSARIRARVEQCQALQYDRQGCLNTALTSKQLEALVVLDSDSKQLLEQAMNRLGLSARGYHRILRVARTLADMIGQEAVQTVQLAEAISYRSMDKTQ</sequence>
<name>A0A451G4P1_9GAMM</name>
<dbReference type="SUPFAM" id="SSF52540">
    <property type="entry name" value="P-loop containing nucleoside triphosphate hydrolases"/>
    <property type="match status" value="1"/>
</dbReference>
<dbReference type="InterPro" id="IPR025158">
    <property type="entry name" value="Mg_chelat-rel_C"/>
</dbReference>
<dbReference type="Pfam" id="PF13335">
    <property type="entry name" value="Mg_chelatase_C"/>
    <property type="match status" value="1"/>
</dbReference>
<dbReference type="InterPro" id="IPR000523">
    <property type="entry name" value="Mg_chelatse_chII-like_cat_dom"/>
</dbReference>
<accession>A0A451G4P1</accession>
<gene>
    <name evidence="3" type="ORF">EPV75_01555</name>
</gene>
<keyword evidence="4" id="KW-1185">Reference proteome</keyword>
<dbReference type="PANTHER" id="PTHR32039">
    <property type="entry name" value="MAGNESIUM-CHELATASE SUBUNIT CHLI"/>
    <property type="match status" value="1"/>
</dbReference>
<dbReference type="AlphaFoldDB" id="A0A451G4P1"/>
<dbReference type="Proteomes" id="UP000285478">
    <property type="component" value="Chromosome"/>
</dbReference>
<feature type="domain" description="Magnesium chelatase ChlI-like catalytic" evidence="1">
    <location>
        <begin position="28"/>
        <end position="145"/>
    </location>
</feature>
<dbReference type="Pfam" id="PF01078">
    <property type="entry name" value="Mg_chelatase"/>
    <property type="match status" value="1"/>
</dbReference>
<feature type="domain" description="Mg chelatase-related protein C-terminal" evidence="2">
    <location>
        <begin position="156"/>
        <end position="247"/>
    </location>
</feature>
<protein>
    <submittedName>
        <fullName evidence="3">ATP-binding protein</fullName>
    </submittedName>
</protein>
<evidence type="ECO:0000259" key="2">
    <source>
        <dbReference type="Pfam" id="PF13335"/>
    </source>
</evidence>
<dbReference type="Gene3D" id="3.40.50.300">
    <property type="entry name" value="P-loop containing nucleotide triphosphate hydrolases"/>
    <property type="match status" value="1"/>
</dbReference>
<dbReference type="InterPro" id="IPR045006">
    <property type="entry name" value="CHLI-like"/>
</dbReference>
<keyword evidence="3" id="KW-0547">Nucleotide-binding</keyword>
<evidence type="ECO:0000313" key="3">
    <source>
        <dbReference type="EMBL" id="QAB14447.1"/>
    </source>
</evidence>
<dbReference type="GO" id="GO:0005524">
    <property type="term" value="F:ATP binding"/>
    <property type="evidence" value="ECO:0007669"/>
    <property type="project" value="UniProtKB-KW"/>
</dbReference>
<organism evidence="3 4">
    <name type="scientific">Hydrogenovibrio thermophilus</name>
    <dbReference type="NCBI Taxonomy" id="265883"/>
    <lineage>
        <taxon>Bacteria</taxon>
        <taxon>Pseudomonadati</taxon>
        <taxon>Pseudomonadota</taxon>
        <taxon>Gammaproteobacteria</taxon>
        <taxon>Thiotrichales</taxon>
        <taxon>Piscirickettsiaceae</taxon>
        <taxon>Hydrogenovibrio</taxon>
    </lineage>
</organism>
<keyword evidence="3" id="KW-0067">ATP-binding</keyword>
<evidence type="ECO:0000259" key="1">
    <source>
        <dbReference type="Pfam" id="PF01078"/>
    </source>
</evidence>
<evidence type="ECO:0000313" key="4">
    <source>
        <dbReference type="Proteomes" id="UP000285478"/>
    </source>
</evidence>
<reference evidence="3 4" key="1">
    <citation type="journal article" date="2018" name="Environ. Microbiol.">
        <title>Genomes of ubiquitous marine and hypersaline Hydrogenovibrio, Thiomicrorhabdus and Thiomicrospira spp. encode a diversity of mechanisms to sustain chemolithoautotrophy in heterogeneous environments.</title>
        <authorList>
            <person name="Scott K.M."/>
            <person name="Williams J."/>
            <person name="Porter C.M.B."/>
            <person name="Russel S."/>
            <person name="Harmer T.L."/>
            <person name="Paul J.H."/>
            <person name="Antonen K.M."/>
            <person name="Bridges M.K."/>
            <person name="Camper G.J."/>
            <person name="Campla C.K."/>
            <person name="Casella L.G."/>
            <person name="Chase E."/>
            <person name="Conrad J.W."/>
            <person name="Cruz M.C."/>
            <person name="Dunlap D.S."/>
            <person name="Duran L."/>
            <person name="Fahsbender E.M."/>
            <person name="Goldsmith D.B."/>
            <person name="Keeley R.F."/>
            <person name="Kondoff M.R."/>
            <person name="Kussy B.I."/>
            <person name="Lane M.K."/>
            <person name="Lawler S."/>
            <person name="Leigh B.A."/>
            <person name="Lewis C."/>
            <person name="Lostal L.M."/>
            <person name="Marking D."/>
            <person name="Mancera P.A."/>
            <person name="McClenthan E.C."/>
            <person name="McIntyre E.A."/>
            <person name="Mine J.A."/>
            <person name="Modi S."/>
            <person name="Moore B.D."/>
            <person name="Morgan W.A."/>
            <person name="Nelson K.M."/>
            <person name="Nguyen K.N."/>
            <person name="Ogburn N."/>
            <person name="Parrino D.G."/>
            <person name="Pedapudi A.D."/>
            <person name="Pelham R.P."/>
            <person name="Preece A.M."/>
            <person name="Rampersad E.A."/>
            <person name="Richardson J.C."/>
            <person name="Rodgers C.M."/>
            <person name="Schaffer B.L."/>
            <person name="Sheridan N.E."/>
            <person name="Solone M.R."/>
            <person name="Staley Z.R."/>
            <person name="Tabuchi M."/>
            <person name="Waide R.J."/>
            <person name="Wanjugi P.W."/>
            <person name="Young S."/>
            <person name="Clum A."/>
            <person name="Daum C."/>
            <person name="Huntemann M."/>
            <person name="Ivanova N."/>
            <person name="Kyrpides N."/>
            <person name="Mikhailova N."/>
            <person name="Palaniappan K."/>
            <person name="Pillay M."/>
            <person name="Reddy T.B.K."/>
            <person name="Shapiro N."/>
            <person name="Stamatis D."/>
            <person name="Varghese N."/>
            <person name="Woyke T."/>
            <person name="Boden R."/>
            <person name="Freyermuth S.K."/>
            <person name="Kerfeld C.A."/>
        </authorList>
    </citation>
    <scope>NUCLEOTIDE SEQUENCE [LARGE SCALE GENOMIC DNA]</scope>
    <source>
        <strain evidence="3 4">JR-2</strain>
    </source>
</reference>
<dbReference type="InterPro" id="IPR027417">
    <property type="entry name" value="P-loop_NTPase"/>
</dbReference>